<comment type="function">
    <text evidence="1 6">Required for the transposition of the insertion element.</text>
</comment>
<comment type="caution">
    <text evidence="7">The sequence shown here is derived from an EMBL/GenBank/DDBJ whole genome shotgun (WGS) entry which is preliminary data.</text>
</comment>
<evidence type="ECO:0000256" key="2">
    <source>
        <dbReference type="ARBA" id="ARBA00010961"/>
    </source>
</evidence>
<comment type="similarity">
    <text evidence="2 6">Belongs to the transposase mutator family.</text>
</comment>
<dbReference type="AlphaFoldDB" id="A6DSY7"/>
<keyword evidence="3 6" id="KW-0815">Transposition</keyword>
<dbReference type="Proteomes" id="UP000004947">
    <property type="component" value="Unassembled WGS sequence"/>
</dbReference>
<sequence length="189" mass="21617">MHHSTQENSSVLLEMIQQVTENGESGMLEAMRVLLNEAMKVERSNSLEADPYERNESRLGYANGYKNKTVNTRLGAMKLNIPQVRGEIDFYPSSLEKGLRSERALMTAMAESYIQGTSTRKVTKLLEKMCGLSVSKSQVSRVVTELDESLEKWRNRPLGKYSYLLVDARYEKVRVDKTVRDVLYLLPME</sequence>
<dbReference type="EMBL" id="ABCK01000033">
    <property type="protein sequence ID" value="EDM25277.1"/>
    <property type="molecule type" value="Genomic_DNA"/>
</dbReference>
<organism evidence="7 8">
    <name type="scientific">Lentisphaera araneosa HTCC2155</name>
    <dbReference type="NCBI Taxonomy" id="313628"/>
    <lineage>
        <taxon>Bacteria</taxon>
        <taxon>Pseudomonadati</taxon>
        <taxon>Lentisphaerota</taxon>
        <taxon>Lentisphaeria</taxon>
        <taxon>Lentisphaerales</taxon>
        <taxon>Lentisphaeraceae</taxon>
        <taxon>Lentisphaera</taxon>
    </lineage>
</organism>
<dbReference type="GO" id="GO:0003677">
    <property type="term" value="F:DNA binding"/>
    <property type="evidence" value="ECO:0007669"/>
    <property type="project" value="UniProtKB-UniRule"/>
</dbReference>
<proteinExistence type="inferred from homology"/>
<evidence type="ECO:0000313" key="7">
    <source>
        <dbReference type="EMBL" id="EDM25277.1"/>
    </source>
</evidence>
<dbReference type="InterPro" id="IPR001207">
    <property type="entry name" value="Transposase_mutator"/>
</dbReference>
<keyword evidence="4 6" id="KW-0238">DNA-binding</keyword>
<evidence type="ECO:0000256" key="3">
    <source>
        <dbReference type="ARBA" id="ARBA00022578"/>
    </source>
</evidence>
<dbReference type="eggNOG" id="COG3328">
    <property type="taxonomic scope" value="Bacteria"/>
</dbReference>
<dbReference type="PANTHER" id="PTHR33217">
    <property type="entry name" value="TRANSPOSASE FOR INSERTION SEQUENCE ELEMENT IS1081"/>
    <property type="match status" value="1"/>
</dbReference>
<gene>
    <name evidence="7" type="ORF">LNTAR_24898</name>
</gene>
<name>A6DSY7_9BACT</name>
<accession>A6DSY7</accession>
<keyword evidence="8" id="KW-1185">Reference proteome</keyword>
<reference evidence="7 8" key="1">
    <citation type="journal article" date="2010" name="J. Bacteriol.">
        <title>Genome sequence of Lentisphaera araneosa HTCC2155T, the type species of the order Lentisphaerales in the phylum Lentisphaerae.</title>
        <authorList>
            <person name="Thrash J.C."/>
            <person name="Cho J.C."/>
            <person name="Vergin K.L."/>
            <person name="Morris R.M."/>
            <person name="Giovannoni S.J."/>
        </authorList>
    </citation>
    <scope>NUCLEOTIDE SEQUENCE [LARGE SCALE GENOMIC DNA]</scope>
    <source>
        <strain evidence="7 8">HTCC2155</strain>
    </source>
</reference>
<dbReference type="PANTHER" id="PTHR33217:SF7">
    <property type="entry name" value="TRANSPOSASE FOR INSERTION SEQUENCE ELEMENT IS1081"/>
    <property type="match status" value="1"/>
</dbReference>
<evidence type="ECO:0000256" key="4">
    <source>
        <dbReference type="ARBA" id="ARBA00023125"/>
    </source>
</evidence>
<evidence type="ECO:0000313" key="8">
    <source>
        <dbReference type="Proteomes" id="UP000004947"/>
    </source>
</evidence>
<keyword evidence="6" id="KW-0814">Transposable element</keyword>
<dbReference type="GO" id="GO:0006313">
    <property type="term" value="P:DNA transposition"/>
    <property type="evidence" value="ECO:0007669"/>
    <property type="project" value="UniProtKB-UniRule"/>
</dbReference>
<dbReference type="Pfam" id="PF00872">
    <property type="entry name" value="Transposase_mut"/>
    <property type="match status" value="1"/>
</dbReference>
<protein>
    <recommendedName>
        <fullName evidence="6">Mutator family transposase</fullName>
    </recommendedName>
</protein>
<evidence type="ECO:0000256" key="1">
    <source>
        <dbReference type="ARBA" id="ARBA00002190"/>
    </source>
</evidence>
<evidence type="ECO:0000256" key="6">
    <source>
        <dbReference type="RuleBase" id="RU365089"/>
    </source>
</evidence>
<dbReference type="GO" id="GO:0004803">
    <property type="term" value="F:transposase activity"/>
    <property type="evidence" value="ECO:0007669"/>
    <property type="project" value="UniProtKB-UniRule"/>
</dbReference>
<keyword evidence="5 6" id="KW-0233">DNA recombination</keyword>
<evidence type="ECO:0000256" key="5">
    <source>
        <dbReference type="ARBA" id="ARBA00023172"/>
    </source>
</evidence>